<evidence type="ECO:0000313" key="3">
    <source>
        <dbReference type="Proteomes" id="UP001432202"/>
    </source>
</evidence>
<keyword evidence="3" id="KW-1185">Reference proteome</keyword>
<dbReference type="Pfam" id="PF05168">
    <property type="entry name" value="HEPN"/>
    <property type="match status" value="1"/>
</dbReference>
<name>A0AAX4KZ64_9CREN</name>
<dbReference type="InterPro" id="IPR007842">
    <property type="entry name" value="HEPN_dom"/>
</dbReference>
<dbReference type="RefSeq" id="WP_338599100.1">
    <property type="nucleotide sequence ID" value="NZ_CP146016.1"/>
</dbReference>
<accession>A0AAX4KZ64</accession>
<protein>
    <submittedName>
        <fullName evidence="2">HEPN domain-containing protein</fullName>
    </submittedName>
</protein>
<feature type="domain" description="HEPN" evidence="1">
    <location>
        <begin position="5"/>
        <end position="43"/>
    </location>
</feature>
<dbReference type="SUPFAM" id="SSF81593">
    <property type="entry name" value="Nucleotidyltransferase substrate binding subunit/domain"/>
    <property type="match status" value="1"/>
</dbReference>
<organism evidence="2 3">
    <name type="scientific">Sulfolobus tengchongensis</name>
    <dbReference type="NCBI Taxonomy" id="207809"/>
    <lineage>
        <taxon>Archaea</taxon>
        <taxon>Thermoproteota</taxon>
        <taxon>Thermoprotei</taxon>
        <taxon>Sulfolobales</taxon>
        <taxon>Sulfolobaceae</taxon>
        <taxon>Sulfolobus</taxon>
    </lineage>
</organism>
<gene>
    <name evidence="2" type="ORF">V6M85_09265</name>
</gene>
<dbReference type="EMBL" id="CP146016">
    <property type="protein sequence ID" value="WWQ59665.1"/>
    <property type="molecule type" value="Genomic_DNA"/>
</dbReference>
<dbReference type="AlphaFoldDB" id="A0AAX4KZ64"/>
<dbReference type="GeneID" id="89336956"/>
<evidence type="ECO:0000259" key="1">
    <source>
        <dbReference type="PROSITE" id="PS50910"/>
    </source>
</evidence>
<dbReference type="PROSITE" id="PS50910">
    <property type="entry name" value="HEPN"/>
    <property type="match status" value="1"/>
</dbReference>
<dbReference type="Proteomes" id="UP001432202">
    <property type="component" value="Chromosome"/>
</dbReference>
<proteinExistence type="predicted"/>
<dbReference type="Gene3D" id="1.20.120.330">
    <property type="entry name" value="Nucleotidyltransferases domain 2"/>
    <property type="match status" value="1"/>
</dbReference>
<reference evidence="2 3" key="1">
    <citation type="submission" date="2024-02" db="EMBL/GenBank/DDBJ databases">
        <title>STSV induces naive adaptation in Sulfolobus.</title>
        <authorList>
            <person name="Xiang X."/>
            <person name="Song M."/>
        </authorList>
    </citation>
    <scope>NUCLEOTIDE SEQUENCE [LARGE SCALE GENOMIC DNA]</scope>
    <source>
        <strain evidence="2 3">RT2</strain>
    </source>
</reference>
<evidence type="ECO:0000313" key="2">
    <source>
        <dbReference type="EMBL" id="WWQ59665.1"/>
    </source>
</evidence>
<sequence length="43" mass="5315">MSFLKERAEKFLITAEFNFQKGFYDLVLFNVEQYIQLYIKYLL</sequence>